<sequence length="59" mass="6883">MYAFRDGLRTSFYLLSVEQAKTVKKVSSKSIKISDEIEKRQKKGLLYNSCLQKVQNLNR</sequence>
<evidence type="ECO:0000313" key="1">
    <source>
        <dbReference type="EMBL" id="RDU50481.1"/>
    </source>
</evidence>
<proteinExistence type="predicted"/>
<gene>
    <name evidence="1" type="ORF">DWU89_03380</name>
</gene>
<protein>
    <submittedName>
        <fullName evidence="1">Uncharacterized protein</fullName>
    </submittedName>
</protein>
<dbReference type="AlphaFoldDB" id="A0A3D8HHS3"/>
<dbReference type="EMBL" id="QREV01000005">
    <property type="protein sequence ID" value="RDU50481.1"/>
    <property type="molecule type" value="Genomic_DNA"/>
</dbReference>
<reference evidence="1 2" key="1">
    <citation type="submission" date="2018-07" db="EMBL/GenBank/DDBJ databases">
        <title>Parabacteroides acidifaciens nov. sp., isolated from human feces.</title>
        <authorList>
            <person name="Wang Y.J."/>
        </authorList>
    </citation>
    <scope>NUCLEOTIDE SEQUENCE [LARGE SCALE GENOMIC DNA]</scope>
    <source>
        <strain evidence="1 2">426-9</strain>
    </source>
</reference>
<accession>A0A3D8HHS3</accession>
<name>A0A3D8HHS3_9BACT</name>
<comment type="caution">
    <text evidence="1">The sequence shown here is derived from an EMBL/GenBank/DDBJ whole genome shotgun (WGS) entry which is preliminary data.</text>
</comment>
<evidence type="ECO:0000313" key="2">
    <source>
        <dbReference type="Proteomes" id="UP000256321"/>
    </source>
</evidence>
<organism evidence="1 2">
    <name type="scientific">Parabacteroides acidifaciens</name>
    <dbReference type="NCBI Taxonomy" id="2290935"/>
    <lineage>
        <taxon>Bacteria</taxon>
        <taxon>Pseudomonadati</taxon>
        <taxon>Bacteroidota</taxon>
        <taxon>Bacteroidia</taxon>
        <taxon>Bacteroidales</taxon>
        <taxon>Tannerellaceae</taxon>
        <taxon>Parabacteroides</taxon>
    </lineage>
</organism>
<dbReference type="Proteomes" id="UP000256321">
    <property type="component" value="Unassembled WGS sequence"/>
</dbReference>